<dbReference type="InterPro" id="IPR027094">
    <property type="entry name" value="Mitofusin_fam"/>
</dbReference>
<dbReference type="GO" id="GO:0008053">
    <property type="term" value="P:mitochondrial fusion"/>
    <property type="evidence" value="ECO:0007669"/>
    <property type="project" value="TreeGrafter"/>
</dbReference>
<evidence type="ECO:0000256" key="5">
    <source>
        <dbReference type="ARBA" id="ARBA00023136"/>
    </source>
</evidence>
<reference evidence="7 8" key="1">
    <citation type="submission" date="2017-05" db="EMBL/GenBank/DDBJ databases">
        <title>Vagococcus spp. assemblies.</title>
        <authorList>
            <person name="Gulvik C.A."/>
        </authorList>
    </citation>
    <scope>NUCLEOTIDE SEQUENCE [LARGE SCALE GENOMIC DNA]</scope>
    <source>
        <strain evidence="7 8">CCUG 41755</strain>
    </source>
</reference>
<evidence type="ECO:0000313" key="7">
    <source>
        <dbReference type="EMBL" id="RSU03424.1"/>
    </source>
</evidence>
<protein>
    <recommendedName>
        <fullName evidence="6">Dynamin N-terminal domain-containing protein</fullName>
    </recommendedName>
</protein>
<evidence type="ECO:0000256" key="4">
    <source>
        <dbReference type="ARBA" id="ARBA00023134"/>
    </source>
</evidence>
<dbReference type="Pfam" id="PF00350">
    <property type="entry name" value="Dynamin_N"/>
    <property type="match status" value="1"/>
</dbReference>
<keyword evidence="4" id="KW-0342">GTP-binding</keyword>
<dbReference type="GO" id="GO:0005525">
    <property type="term" value="F:GTP binding"/>
    <property type="evidence" value="ECO:0007669"/>
    <property type="project" value="UniProtKB-KW"/>
</dbReference>
<sequence>MILLKIELKYNPYKVETEIVVNGKALKPGSFLNEVENKRLQEWVESFPKEISEEVGVEDYSLDFYGTQLDFDDVVYAFEHSEKFKAIKPVYCGQEVRDSDKIEQIKELFEEVKAGEFEELKTPELVKTFEDVYSNTFEASVVATMSAGKSTLINALLGQDLMPSKQEACTAIITKIEDDDRDTRYFDAKKYSEEGEVLDAIETISPDELQNWNEDSSTSKVELIGNIPFVSTENTKLVLVDTPGPNNSRNENHAKKTYESLGKSSKTLIIYILNASQLKTNDDERTLRRIADSMKVGDKKSRDRYIFVVNKLDQYKPGKDDIAGSLKGVKEYLEDFGIVDPNIFGVSAQNALEIRTLMKDKSYEDLDEEDLDEEDLRLKIRRVNRYEDYHFEKYAPLIPSHQKNIQSRLKKAEVGKDKKEEALIHSGIPSVEEAIKLYVNKYAVPQKIKTMVDTFHGTLDSLKVREKLEGSLRNNEIKREELDYHIKLVEQKIEDKTDKKEKFSSSLSDESLINLVEKHSENLINEASKELDTITAFTKGEKYEEKEARVKYDLVKTKIKKLIVDMELKAEEVLTDNVNKRVEELVAYYESITKDLFENSGESEKLIIDPFKLSGFNATSYSKDNLTKLIQEEDIVIGTNIVSNSTWYKPWTWFSEREVDVTETRTYIDAGDFMMLFSPATTEIHIFFKKMSTRAKRNQEKIDDYFDKEFDRFDKQLHQVLTDLKDKTATMNNTELDIKKNQEQIVWLNGISEKLDEILAI</sequence>
<name>A0A430A8P8_9ENTE</name>
<dbReference type="EMBL" id="NGJY01000002">
    <property type="protein sequence ID" value="RSU03424.1"/>
    <property type="molecule type" value="Genomic_DNA"/>
</dbReference>
<dbReference type="PANTHER" id="PTHR10465:SF0">
    <property type="entry name" value="SARCALUMENIN"/>
    <property type="match status" value="1"/>
</dbReference>
<dbReference type="AlphaFoldDB" id="A0A430A8P8"/>
<dbReference type="InterPro" id="IPR045063">
    <property type="entry name" value="Dynamin_N"/>
</dbReference>
<comment type="subcellular location">
    <subcellularLocation>
        <location evidence="1">Membrane</location>
    </subcellularLocation>
</comment>
<comment type="caution">
    <text evidence="7">The sequence shown here is derived from an EMBL/GenBank/DDBJ whole genome shotgun (WGS) entry which is preliminary data.</text>
</comment>
<evidence type="ECO:0000256" key="2">
    <source>
        <dbReference type="ARBA" id="ARBA00022741"/>
    </source>
</evidence>
<dbReference type="GO" id="GO:0016020">
    <property type="term" value="C:membrane"/>
    <property type="evidence" value="ECO:0007669"/>
    <property type="project" value="UniProtKB-SubCell"/>
</dbReference>
<accession>A0A430A8P8</accession>
<gene>
    <name evidence="7" type="ORF">CBF31_06850</name>
</gene>
<feature type="domain" description="Dynamin N-terminal" evidence="6">
    <location>
        <begin position="141"/>
        <end position="311"/>
    </location>
</feature>
<dbReference type="InterPro" id="IPR027417">
    <property type="entry name" value="P-loop_NTPase"/>
</dbReference>
<dbReference type="PANTHER" id="PTHR10465">
    <property type="entry name" value="TRANSMEMBRANE GTPASE FZO1"/>
    <property type="match status" value="1"/>
</dbReference>
<evidence type="ECO:0000259" key="6">
    <source>
        <dbReference type="Pfam" id="PF00350"/>
    </source>
</evidence>
<evidence type="ECO:0000256" key="1">
    <source>
        <dbReference type="ARBA" id="ARBA00004370"/>
    </source>
</evidence>
<dbReference type="OrthoDB" id="9816479at2"/>
<keyword evidence="3" id="KW-0378">Hydrolase</keyword>
<evidence type="ECO:0000313" key="8">
    <source>
        <dbReference type="Proteomes" id="UP000287101"/>
    </source>
</evidence>
<keyword evidence="2" id="KW-0547">Nucleotide-binding</keyword>
<organism evidence="7 8">
    <name type="scientific">Vagococcus fessus</name>
    <dbReference type="NCBI Taxonomy" id="120370"/>
    <lineage>
        <taxon>Bacteria</taxon>
        <taxon>Bacillati</taxon>
        <taxon>Bacillota</taxon>
        <taxon>Bacilli</taxon>
        <taxon>Lactobacillales</taxon>
        <taxon>Enterococcaceae</taxon>
        <taxon>Vagococcus</taxon>
    </lineage>
</organism>
<dbReference type="Proteomes" id="UP000287101">
    <property type="component" value="Unassembled WGS sequence"/>
</dbReference>
<keyword evidence="5" id="KW-0472">Membrane</keyword>
<keyword evidence="8" id="KW-1185">Reference proteome</keyword>
<dbReference type="Gene3D" id="3.40.50.300">
    <property type="entry name" value="P-loop containing nucleotide triphosphate hydrolases"/>
    <property type="match status" value="1"/>
</dbReference>
<dbReference type="SUPFAM" id="SSF52540">
    <property type="entry name" value="P-loop containing nucleoside triphosphate hydrolases"/>
    <property type="match status" value="1"/>
</dbReference>
<dbReference type="GO" id="GO:0003924">
    <property type="term" value="F:GTPase activity"/>
    <property type="evidence" value="ECO:0007669"/>
    <property type="project" value="InterPro"/>
</dbReference>
<evidence type="ECO:0000256" key="3">
    <source>
        <dbReference type="ARBA" id="ARBA00022801"/>
    </source>
</evidence>
<proteinExistence type="predicted"/>